<evidence type="ECO:0000256" key="3">
    <source>
        <dbReference type="ARBA" id="ARBA00003848"/>
    </source>
</evidence>
<dbReference type="Gene3D" id="3.40.1190.20">
    <property type="match status" value="1"/>
</dbReference>
<dbReference type="CDD" id="cd01169">
    <property type="entry name" value="HMPP_kinase"/>
    <property type="match status" value="1"/>
</dbReference>
<feature type="compositionally biased region" description="Low complexity" evidence="6">
    <location>
        <begin position="210"/>
        <end position="222"/>
    </location>
</feature>
<feature type="region of interest" description="Disordered" evidence="6">
    <location>
        <begin position="202"/>
        <end position="224"/>
    </location>
</feature>
<gene>
    <name evidence="8" type="primary">thiD</name>
    <name evidence="8" type="ORF">GCM10017579_18470</name>
</gene>
<keyword evidence="8" id="KW-0418">Kinase</keyword>
<feature type="domain" description="Pyridoxamine kinase/Phosphomethylpyrimidine kinase" evidence="7">
    <location>
        <begin position="13"/>
        <end position="175"/>
    </location>
</feature>
<comment type="pathway">
    <text evidence="4">Cofactor biosynthesis; thiamine diphosphate biosynthesis; 4-amino-2-methyl-5-diphosphomethylpyrimidine from 5-amino-1-(5-phospho-D-ribosyl)imidazole: step 3/3.</text>
</comment>
<reference evidence="8" key="1">
    <citation type="journal article" date="2014" name="Int. J. Syst. Evol. Microbiol.">
        <title>Complete genome of a new Firmicutes species belonging to the dominant human colonic microbiota ('Ruminococcus bicirculans') reveals two chromosomes and a selective capacity to utilize plant glucans.</title>
        <authorList>
            <consortium name="NISC Comparative Sequencing Program"/>
            <person name="Wegmann U."/>
            <person name="Louis P."/>
            <person name="Goesmann A."/>
            <person name="Henrissat B."/>
            <person name="Duncan S.H."/>
            <person name="Flint H.J."/>
        </authorList>
    </citation>
    <scope>NUCLEOTIDE SEQUENCE</scope>
    <source>
        <strain evidence="8">VKM Ac-1246</strain>
    </source>
</reference>
<keyword evidence="9" id="KW-1185">Reference proteome</keyword>
<sequence length="324" mass="32208">MNPPVALTIAGTDSGGAAGTAADLATFAALGVHGACVITAVTAQDTTGVSDIHPVPLTAIEAQLDAVFDDLPVAAVKTGMLGTAAAVEAFAQRVVKLRVTHGPRSGSQPAIVVDPVLVATSGAVLGGEDVRRAYLDHLLPVATVLTPNLDEARALLGRDGTPSELAAELAAELAGRAAGAAGRRRVATKTVLSSATGGRVGLDTLAGARGSTSGDSGSTSGGPAVIVTGGDPEATGECTDWLAKPGETPVPLTHPAVATSNDHGTGCTYSSALAAHLAHGAPLREAAELAAAYVTRQLLVSSRWILGRGRGPIAHTSPTIEETA</sequence>
<evidence type="ECO:0000256" key="6">
    <source>
        <dbReference type="SAM" id="MobiDB-lite"/>
    </source>
</evidence>
<reference evidence="8" key="2">
    <citation type="submission" date="2023-01" db="EMBL/GenBank/DDBJ databases">
        <authorList>
            <person name="Sun Q."/>
            <person name="Evtushenko L."/>
        </authorList>
    </citation>
    <scope>NUCLEOTIDE SEQUENCE</scope>
    <source>
        <strain evidence="8">VKM Ac-1246</strain>
    </source>
</reference>
<dbReference type="SUPFAM" id="SSF53613">
    <property type="entry name" value="Ribokinase-like"/>
    <property type="match status" value="2"/>
</dbReference>
<comment type="catalytic activity">
    <reaction evidence="1">
        <text>4-amino-5-hydroxymethyl-2-methylpyrimidine + ATP = 4-amino-2-methyl-5-(phosphooxymethyl)pyrimidine + ADP + H(+)</text>
        <dbReference type="Rhea" id="RHEA:23096"/>
        <dbReference type="ChEBI" id="CHEBI:15378"/>
        <dbReference type="ChEBI" id="CHEBI:16892"/>
        <dbReference type="ChEBI" id="CHEBI:30616"/>
        <dbReference type="ChEBI" id="CHEBI:58354"/>
        <dbReference type="ChEBI" id="CHEBI:456216"/>
        <dbReference type="EC" id="2.7.1.49"/>
    </reaction>
</comment>
<evidence type="ECO:0000256" key="5">
    <source>
        <dbReference type="ARBA" id="ARBA00022977"/>
    </source>
</evidence>
<keyword evidence="8" id="KW-0808">Transferase</keyword>
<dbReference type="Pfam" id="PF08543">
    <property type="entry name" value="Phos_pyr_kin"/>
    <property type="match status" value="2"/>
</dbReference>
<evidence type="ECO:0000256" key="4">
    <source>
        <dbReference type="ARBA" id="ARBA00004769"/>
    </source>
</evidence>
<feature type="domain" description="Pyridoxamine kinase/Phosphomethylpyrimidine kinase" evidence="7">
    <location>
        <begin position="221"/>
        <end position="313"/>
    </location>
</feature>
<dbReference type="GO" id="GO:0016301">
    <property type="term" value="F:kinase activity"/>
    <property type="evidence" value="ECO:0007669"/>
    <property type="project" value="UniProtKB-KW"/>
</dbReference>
<evidence type="ECO:0000256" key="1">
    <source>
        <dbReference type="ARBA" id="ARBA00000151"/>
    </source>
</evidence>
<proteinExistence type="predicted"/>
<comment type="caution">
    <text evidence="8">The sequence shown here is derived from an EMBL/GenBank/DDBJ whole genome shotgun (WGS) entry which is preliminary data.</text>
</comment>
<comment type="function">
    <text evidence="3">Catalyzes the phosphorylation of hydroxymethylpyrimidine phosphate (HMP-P) to HMP-PP, and of HMP to HMP-P.</text>
</comment>
<evidence type="ECO:0000313" key="9">
    <source>
        <dbReference type="Proteomes" id="UP001142292"/>
    </source>
</evidence>
<organism evidence="8 9">
    <name type="scientific">Nocardioides luteus</name>
    <dbReference type="NCBI Taxonomy" id="1844"/>
    <lineage>
        <taxon>Bacteria</taxon>
        <taxon>Bacillati</taxon>
        <taxon>Actinomycetota</taxon>
        <taxon>Actinomycetes</taxon>
        <taxon>Propionibacteriales</taxon>
        <taxon>Nocardioidaceae</taxon>
        <taxon>Nocardioides</taxon>
    </lineage>
</organism>
<evidence type="ECO:0000313" key="8">
    <source>
        <dbReference type="EMBL" id="GLJ67811.1"/>
    </source>
</evidence>
<dbReference type="PANTHER" id="PTHR20858">
    <property type="entry name" value="PHOSPHOMETHYLPYRIMIDINE KINASE"/>
    <property type="match status" value="1"/>
</dbReference>
<dbReference type="Proteomes" id="UP001142292">
    <property type="component" value="Unassembled WGS sequence"/>
</dbReference>
<comment type="catalytic activity">
    <reaction evidence="2">
        <text>4-amino-2-methyl-5-(phosphooxymethyl)pyrimidine + ATP = 4-amino-2-methyl-5-(diphosphooxymethyl)pyrimidine + ADP</text>
        <dbReference type="Rhea" id="RHEA:19893"/>
        <dbReference type="ChEBI" id="CHEBI:30616"/>
        <dbReference type="ChEBI" id="CHEBI:57841"/>
        <dbReference type="ChEBI" id="CHEBI:58354"/>
        <dbReference type="ChEBI" id="CHEBI:456216"/>
        <dbReference type="EC" id="2.7.4.7"/>
    </reaction>
</comment>
<dbReference type="InterPro" id="IPR004399">
    <property type="entry name" value="HMP/HMP-P_kinase_dom"/>
</dbReference>
<dbReference type="InterPro" id="IPR029056">
    <property type="entry name" value="Ribokinase-like"/>
</dbReference>
<keyword evidence="5" id="KW-0784">Thiamine biosynthesis</keyword>
<dbReference type="PANTHER" id="PTHR20858:SF17">
    <property type="entry name" value="HYDROXYMETHYLPYRIMIDINE_PHOSPHOMETHYLPYRIMIDINE KINASE THI20-RELATED"/>
    <property type="match status" value="1"/>
</dbReference>
<name>A0ABQ5SVD5_9ACTN</name>
<protein>
    <submittedName>
        <fullName evidence="8">Hydroxymethylpyrimidine/phosphomethylpyrimidine kinase</fullName>
    </submittedName>
</protein>
<accession>A0ABQ5SVD5</accession>
<evidence type="ECO:0000256" key="2">
    <source>
        <dbReference type="ARBA" id="ARBA00000565"/>
    </source>
</evidence>
<dbReference type="InterPro" id="IPR013749">
    <property type="entry name" value="PM/HMP-P_kinase-1"/>
</dbReference>
<dbReference type="EMBL" id="BSEL01000004">
    <property type="protein sequence ID" value="GLJ67811.1"/>
    <property type="molecule type" value="Genomic_DNA"/>
</dbReference>
<evidence type="ECO:0000259" key="7">
    <source>
        <dbReference type="Pfam" id="PF08543"/>
    </source>
</evidence>
<dbReference type="RefSeq" id="WP_189117976.1">
    <property type="nucleotide sequence ID" value="NZ_BMRK01000005.1"/>
</dbReference>